<dbReference type="AlphaFoldDB" id="A0AAV7LBJ6"/>
<comment type="caution">
    <text evidence="2">The sequence shown here is derived from an EMBL/GenBank/DDBJ whole genome shotgun (WGS) entry which is preliminary data.</text>
</comment>
<evidence type="ECO:0000256" key="1">
    <source>
        <dbReference type="SAM" id="MobiDB-lite"/>
    </source>
</evidence>
<sequence>MEPLAPVSLGRTQQCPAGAGWHPPSTRLAQRRPAQRRYPLLPTYRCSSKEAPAAEPQGKLAVEKAPCTTLRC</sequence>
<dbReference type="EMBL" id="JANPWB010000015">
    <property type="protein sequence ID" value="KAJ1088961.1"/>
    <property type="molecule type" value="Genomic_DNA"/>
</dbReference>
<gene>
    <name evidence="2" type="ORF">NDU88_002115</name>
</gene>
<evidence type="ECO:0000313" key="3">
    <source>
        <dbReference type="Proteomes" id="UP001066276"/>
    </source>
</evidence>
<proteinExistence type="predicted"/>
<keyword evidence="3" id="KW-1185">Reference proteome</keyword>
<evidence type="ECO:0000313" key="2">
    <source>
        <dbReference type="EMBL" id="KAJ1088961.1"/>
    </source>
</evidence>
<dbReference type="Proteomes" id="UP001066276">
    <property type="component" value="Chromosome 11"/>
</dbReference>
<name>A0AAV7LBJ6_PLEWA</name>
<reference evidence="2" key="1">
    <citation type="journal article" date="2022" name="bioRxiv">
        <title>Sequencing and chromosome-scale assembly of the giantPleurodeles waltlgenome.</title>
        <authorList>
            <person name="Brown T."/>
            <person name="Elewa A."/>
            <person name="Iarovenko S."/>
            <person name="Subramanian E."/>
            <person name="Araus A.J."/>
            <person name="Petzold A."/>
            <person name="Susuki M."/>
            <person name="Suzuki K.-i.T."/>
            <person name="Hayashi T."/>
            <person name="Toyoda A."/>
            <person name="Oliveira C."/>
            <person name="Osipova E."/>
            <person name="Leigh N.D."/>
            <person name="Simon A."/>
            <person name="Yun M.H."/>
        </authorList>
    </citation>
    <scope>NUCLEOTIDE SEQUENCE</scope>
    <source>
        <strain evidence="2">20211129_DDA</strain>
        <tissue evidence="2">Liver</tissue>
    </source>
</reference>
<protein>
    <submittedName>
        <fullName evidence="2">Uncharacterized protein</fullName>
    </submittedName>
</protein>
<feature type="region of interest" description="Disordered" evidence="1">
    <location>
        <begin position="1"/>
        <end position="34"/>
    </location>
</feature>
<organism evidence="2 3">
    <name type="scientific">Pleurodeles waltl</name>
    <name type="common">Iberian ribbed newt</name>
    <dbReference type="NCBI Taxonomy" id="8319"/>
    <lineage>
        <taxon>Eukaryota</taxon>
        <taxon>Metazoa</taxon>
        <taxon>Chordata</taxon>
        <taxon>Craniata</taxon>
        <taxon>Vertebrata</taxon>
        <taxon>Euteleostomi</taxon>
        <taxon>Amphibia</taxon>
        <taxon>Batrachia</taxon>
        <taxon>Caudata</taxon>
        <taxon>Salamandroidea</taxon>
        <taxon>Salamandridae</taxon>
        <taxon>Pleurodelinae</taxon>
        <taxon>Pleurodeles</taxon>
    </lineage>
</organism>
<accession>A0AAV7LBJ6</accession>